<dbReference type="PANTHER" id="PTHR30160:SF7">
    <property type="entry name" value="ADP-HEPTOSE--LPS HEPTOSYLTRANSFERASE 2"/>
    <property type="match status" value="1"/>
</dbReference>
<organism evidence="1 2">
    <name type="scientific">Aeromonas schubertii</name>
    <dbReference type="NCBI Taxonomy" id="652"/>
    <lineage>
        <taxon>Bacteria</taxon>
        <taxon>Pseudomonadati</taxon>
        <taxon>Pseudomonadota</taxon>
        <taxon>Gammaproteobacteria</taxon>
        <taxon>Aeromonadales</taxon>
        <taxon>Aeromonadaceae</taxon>
        <taxon>Aeromonas</taxon>
    </lineage>
</organism>
<proteinExistence type="predicted"/>
<dbReference type="Proteomes" id="UP000058114">
    <property type="component" value="Chromosome"/>
</dbReference>
<dbReference type="KEGG" id="asr:WL1483_2379"/>
<dbReference type="GO" id="GO:0008713">
    <property type="term" value="F:ADP-heptose-lipopolysaccharide heptosyltransferase activity"/>
    <property type="evidence" value="ECO:0007669"/>
    <property type="project" value="TreeGrafter"/>
</dbReference>
<accession>A0A0S2SJF3</accession>
<gene>
    <name evidence="1" type="ORF">WL1483_2379</name>
</gene>
<protein>
    <submittedName>
        <fullName evidence="1">Heptosyltransferase</fullName>
    </submittedName>
</protein>
<dbReference type="AlphaFoldDB" id="A0A0S2SJF3"/>
<keyword evidence="1" id="KW-0808">Transferase</keyword>
<dbReference type="GO" id="GO:0005829">
    <property type="term" value="C:cytosol"/>
    <property type="evidence" value="ECO:0007669"/>
    <property type="project" value="TreeGrafter"/>
</dbReference>
<dbReference type="RefSeq" id="WP_060583523.1">
    <property type="nucleotide sequence ID" value="NZ_CP013067.1"/>
</dbReference>
<evidence type="ECO:0000313" key="1">
    <source>
        <dbReference type="EMBL" id="ALP41798.1"/>
    </source>
</evidence>
<dbReference type="PATRIC" id="fig|652.5.peg.234"/>
<dbReference type="Gene3D" id="3.40.50.2000">
    <property type="entry name" value="Glycogen Phosphorylase B"/>
    <property type="match status" value="2"/>
</dbReference>
<dbReference type="EMBL" id="CP013067">
    <property type="protein sequence ID" value="ALP41798.1"/>
    <property type="molecule type" value="Genomic_DNA"/>
</dbReference>
<dbReference type="PANTHER" id="PTHR30160">
    <property type="entry name" value="TETRAACYLDISACCHARIDE 4'-KINASE-RELATED"/>
    <property type="match status" value="1"/>
</dbReference>
<dbReference type="GO" id="GO:0009244">
    <property type="term" value="P:lipopolysaccharide core region biosynthetic process"/>
    <property type="evidence" value="ECO:0007669"/>
    <property type="project" value="TreeGrafter"/>
</dbReference>
<name>A0A0S2SJF3_9GAMM</name>
<sequence>MNLKKLLTHSIASWLIGREPDAAPCPAGAQVERVLVVGYDAIGDFILTLPAIARLREMYPAACLELVCSRRNQLLAASVAEIDECHVITLNDTLLPVSMWCKLRELRQRRYDLVINLFDEPDDIAMAKLLLLANGRLQSLPLRFKSEGQQKLLPLFNKKATIVSSRPSRDHFVYRMLSVTGEQTGVPVCIPSPCNEQLDTRAYGRYLLVNLTGSQVGNSMTEAQINGILAQLPVYEGISYLVFSRQPVACSRQDMRALFPDTILDAAKIIKDARGVISTDTSIIHISASFGVPTLVLMNNERWRDAFIPLAGRNIVLRSTTDQLAALSPAEISRQVDALMAL</sequence>
<reference evidence="1 2" key="2">
    <citation type="journal article" date="2016" name="Genome Announc.">
        <title>Complete Genome Sequence of the Highly Virulent Aeromonas schubertii Strain WL1483, Isolated from Diseased Snakehead Fish (Channa argus) in China.</title>
        <authorList>
            <person name="Liu L."/>
            <person name="Li N."/>
            <person name="Zhang D."/>
            <person name="Fu X."/>
            <person name="Shi C."/>
            <person name="Lin Q."/>
            <person name="Hao G."/>
        </authorList>
    </citation>
    <scope>NUCLEOTIDE SEQUENCE [LARGE SCALE GENOMIC DNA]</scope>
    <source>
        <strain evidence="1 2">WL1483</strain>
    </source>
</reference>
<evidence type="ECO:0000313" key="2">
    <source>
        <dbReference type="Proteomes" id="UP000058114"/>
    </source>
</evidence>
<dbReference type="SUPFAM" id="SSF53756">
    <property type="entry name" value="UDP-Glycosyltransferase/glycogen phosphorylase"/>
    <property type="match status" value="1"/>
</dbReference>
<dbReference type="InterPro" id="IPR051199">
    <property type="entry name" value="LPS_LOS_Heptosyltrfase"/>
</dbReference>
<reference evidence="2" key="1">
    <citation type="submission" date="2015-10" db="EMBL/GenBank/DDBJ databases">
        <title>Complete Genome Sequence of Aeromonas schubertii strain WL1483.</title>
        <authorList>
            <person name="Liu L."/>
        </authorList>
    </citation>
    <scope>NUCLEOTIDE SEQUENCE [LARGE SCALE GENOMIC DNA]</scope>
    <source>
        <strain evidence="2">WL1483</strain>
    </source>
</reference>